<dbReference type="GO" id="GO:0016810">
    <property type="term" value="F:hydrolase activity, acting on carbon-nitrogen (but not peptide) bonds"/>
    <property type="evidence" value="ECO:0007669"/>
    <property type="project" value="InterPro"/>
</dbReference>
<dbReference type="InterPro" id="IPR011059">
    <property type="entry name" value="Metal-dep_hydrolase_composite"/>
</dbReference>
<dbReference type="SUPFAM" id="SSF51556">
    <property type="entry name" value="Metallo-dependent hydrolases"/>
    <property type="match status" value="1"/>
</dbReference>
<dbReference type="OrthoDB" id="3204583at2"/>
<dbReference type="NCBIfam" id="NF006681">
    <property type="entry name" value="PRK09229.1-2"/>
    <property type="match status" value="1"/>
</dbReference>
<sequence>MATKLWCEYAWLPDGVAEGVRIEVEDGRIRSAEPDLPRAGTILNGLTVPGMTNAHSHAFHRALRGRTHDDRGTFWTWRDRMYAVAGRLDPESYYRLARAVYAEMVLAGYTSVGEFHYLHHAPGGTRYADPNAMSAALVAAAADAGIRLTLLDTCYLTGGFGTGLAEHQLRFGDGDAEAWAERVATFRPEGDLVRVGAAVHSVRAVPAEQIPVVVEWAGERPLHAHLSEQRAENADCLAHYGRTPTAVLAEAGALGERTVAVHATHLTEGDIGALGRTGTRVCLCPTTERDLGDGIGPGRALADAGSPLCLGSDSSAVIDPFAEARALELDERLASETRGRFTVTELMAAAVDHAALGWPEVGRIAAGAAADLVTVDLRSLRTAGVDPAGAVFAATAADVTDVLVAGRQVVRDRAHRQIAHPESLLAREVEELWR</sequence>
<dbReference type="SUPFAM" id="SSF51338">
    <property type="entry name" value="Composite domain of metallo-dependent hydrolases"/>
    <property type="match status" value="1"/>
</dbReference>
<feature type="domain" description="Amidohydrolase-related" evidence="2">
    <location>
        <begin position="48"/>
        <end position="409"/>
    </location>
</feature>
<evidence type="ECO:0000259" key="2">
    <source>
        <dbReference type="Pfam" id="PF01979"/>
    </source>
</evidence>
<dbReference type="AlphaFoldDB" id="A0A1I5MGT8"/>
<dbReference type="PANTHER" id="PTHR43794:SF11">
    <property type="entry name" value="AMIDOHYDROLASE-RELATED DOMAIN-CONTAINING PROTEIN"/>
    <property type="match status" value="1"/>
</dbReference>
<accession>A0A1I5MGT8</accession>
<dbReference type="InterPro" id="IPR050287">
    <property type="entry name" value="MTA/SAH_deaminase"/>
</dbReference>
<dbReference type="Gene3D" id="2.30.40.10">
    <property type="entry name" value="Urease, subunit C, domain 1"/>
    <property type="match status" value="1"/>
</dbReference>
<dbReference type="Proteomes" id="UP000198727">
    <property type="component" value="Unassembled WGS sequence"/>
</dbReference>
<dbReference type="EMBL" id="FOWW01000001">
    <property type="protein sequence ID" value="SFP08733.1"/>
    <property type="molecule type" value="Genomic_DNA"/>
</dbReference>
<dbReference type="PANTHER" id="PTHR43794">
    <property type="entry name" value="AMINOHYDROLASE SSNA-RELATED"/>
    <property type="match status" value="1"/>
</dbReference>
<protein>
    <submittedName>
        <fullName evidence="3">Formiminoglutamate deiminase</fullName>
    </submittedName>
</protein>
<dbReference type="STRING" id="587909.SAMN05421810_101915"/>
<dbReference type="Pfam" id="PF01979">
    <property type="entry name" value="Amidohydro_1"/>
    <property type="match status" value="1"/>
</dbReference>
<proteinExistence type="predicted"/>
<evidence type="ECO:0000313" key="3">
    <source>
        <dbReference type="EMBL" id="SFP08733.1"/>
    </source>
</evidence>
<gene>
    <name evidence="3" type="ORF">SAMN05421810_101915</name>
</gene>
<dbReference type="InterPro" id="IPR010252">
    <property type="entry name" value="HutF"/>
</dbReference>
<keyword evidence="1" id="KW-0378">Hydrolase</keyword>
<keyword evidence="4" id="KW-1185">Reference proteome</keyword>
<evidence type="ECO:0000313" key="4">
    <source>
        <dbReference type="Proteomes" id="UP000198727"/>
    </source>
</evidence>
<name>A0A1I5MGT8_9PSEU</name>
<dbReference type="NCBIfam" id="TIGR02022">
    <property type="entry name" value="hutF"/>
    <property type="match status" value="1"/>
</dbReference>
<organism evidence="3 4">
    <name type="scientific">Amycolatopsis arida</name>
    <dbReference type="NCBI Taxonomy" id="587909"/>
    <lineage>
        <taxon>Bacteria</taxon>
        <taxon>Bacillati</taxon>
        <taxon>Actinomycetota</taxon>
        <taxon>Actinomycetes</taxon>
        <taxon>Pseudonocardiales</taxon>
        <taxon>Pseudonocardiaceae</taxon>
        <taxon>Amycolatopsis</taxon>
    </lineage>
</organism>
<dbReference type="Gene3D" id="3.20.20.140">
    <property type="entry name" value="Metal-dependent hydrolases"/>
    <property type="match status" value="1"/>
</dbReference>
<dbReference type="InterPro" id="IPR006680">
    <property type="entry name" value="Amidohydro-rel"/>
</dbReference>
<evidence type="ECO:0000256" key="1">
    <source>
        <dbReference type="ARBA" id="ARBA00022801"/>
    </source>
</evidence>
<dbReference type="InterPro" id="IPR032466">
    <property type="entry name" value="Metal_Hydrolase"/>
</dbReference>
<reference evidence="4" key="1">
    <citation type="submission" date="2016-10" db="EMBL/GenBank/DDBJ databases">
        <authorList>
            <person name="Varghese N."/>
            <person name="Submissions S."/>
        </authorList>
    </citation>
    <scope>NUCLEOTIDE SEQUENCE [LARGE SCALE GENOMIC DNA]</scope>
    <source>
        <strain evidence="4">CGMCC 4.5579</strain>
    </source>
</reference>
<dbReference type="RefSeq" id="WP_092528183.1">
    <property type="nucleotide sequence ID" value="NZ_FOWW01000001.1"/>
</dbReference>